<dbReference type="PROSITE" id="PS50294">
    <property type="entry name" value="WD_REPEATS_REGION"/>
    <property type="match status" value="2"/>
</dbReference>
<accession>A0DFW1</accession>
<dbReference type="OrthoDB" id="308556at2759"/>
<dbReference type="GO" id="GO:0097361">
    <property type="term" value="C:cytosolic [4Fe-4S] assembly targeting complex"/>
    <property type="evidence" value="ECO:0000318"/>
    <property type="project" value="GO_Central"/>
</dbReference>
<dbReference type="Gene3D" id="2.130.10.10">
    <property type="entry name" value="YVTN repeat-like/Quinoprotein amine dehydrogenase"/>
    <property type="match status" value="1"/>
</dbReference>
<dbReference type="OMA" id="HTSYIFC"/>
<feature type="repeat" description="WD" evidence="1">
    <location>
        <begin position="85"/>
        <end position="116"/>
    </location>
</feature>
<feature type="non-terminal residue" evidence="2">
    <location>
        <position position="1"/>
    </location>
</feature>
<evidence type="ECO:0000313" key="3">
    <source>
        <dbReference type="Proteomes" id="UP000000600"/>
    </source>
</evidence>
<proteinExistence type="predicted"/>
<dbReference type="SMART" id="SM00320">
    <property type="entry name" value="WD40"/>
    <property type="match status" value="3"/>
</dbReference>
<dbReference type="GO" id="GO:0016226">
    <property type="term" value="P:iron-sulfur cluster assembly"/>
    <property type="evidence" value="ECO:0000318"/>
    <property type="project" value="GO_Central"/>
</dbReference>
<dbReference type="InterPro" id="IPR036322">
    <property type="entry name" value="WD40_repeat_dom_sf"/>
</dbReference>
<evidence type="ECO:0000256" key="1">
    <source>
        <dbReference type="PROSITE-ProRule" id="PRU00221"/>
    </source>
</evidence>
<dbReference type="KEGG" id="ptm:GSPATT00039490001"/>
<dbReference type="PANTHER" id="PTHR19920:SF0">
    <property type="entry name" value="CYTOSOLIC IRON-SULFUR PROTEIN ASSEMBLY PROTEIN CIAO1-RELATED"/>
    <property type="match status" value="1"/>
</dbReference>
<dbReference type="HOGENOM" id="CLU_019203_0_0_1"/>
<organism evidence="2 3">
    <name type="scientific">Paramecium tetraurelia</name>
    <dbReference type="NCBI Taxonomy" id="5888"/>
    <lineage>
        <taxon>Eukaryota</taxon>
        <taxon>Sar</taxon>
        <taxon>Alveolata</taxon>
        <taxon>Ciliophora</taxon>
        <taxon>Intramacronucleata</taxon>
        <taxon>Oligohymenophorea</taxon>
        <taxon>Peniculida</taxon>
        <taxon>Parameciidae</taxon>
        <taxon>Paramecium</taxon>
    </lineage>
</organism>
<dbReference type="InterPro" id="IPR015943">
    <property type="entry name" value="WD40/YVTN_repeat-like_dom_sf"/>
</dbReference>
<dbReference type="EMBL" id="CT868428">
    <property type="protein sequence ID" value="CAK81928.1"/>
    <property type="molecule type" value="Genomic_DNA"/>
</dbReference>
<name>A0DFW1_PARTE</name>
<dbReference type="AlphaFoldDB" id="A0DFW1"/>
<keyword evidence="1" id="KW-0853">WD repeat</keyword>
<protein>
    <submittedName>
        <fullName evidence="2">Uncharacterized protein</fullName>
    </submittedName>
</protein>
<dbReference type="eggNOG" id="KOG0645">
    <property type="taxonomic scope" value="Eukaryota"/>
</dbReference>
<dbReference type="PROSITE" id="PS50082">
    <property type="entry name" value="WD_REPEATS_2"/>
    <property type="match status" value="2"/>
</dbReference>
<dbReference type="SUPFAM" id="SSF50978">
    <property type="entry name" value="WD40 repeat-like"/>
    <property type="match status" value="1"/>
</dbReference>
<gene>
    <name evidence="2" type="ORF">GSPATT00039490001</name>
</gene>
<dbReference type="RefSeq" id="XP_001449325.1">
    <property type="nucleotide sequence ID" value="XM_001449288.1"/>
</dbReference>
<dbReference type="InParanoid" id="A0DFW1"/>
<sequence length="303" mass="35361">RKYCCAIPINQDCSILLAGCGNQIKVFEFNKGIIKITQILRKHKDRVFTLNFMKKSYQFISGSCDNSIIIWQQNQNNQWISQQILNGHTSYIFCLILNNNEDLIVSGSWDNTIKFWVKKGQWSCYQTIEDHTSDVYGLSFNQQQNRIVSCGSDYLILIMEQEGEYKKWIIIQKITVEQYGYRVCFIDNNMFALSLCDKEQISIFEMNSINQQFTKTTDINVKCESDGNCLFPSQYIISKCFLLSKNGQCVNVIRKKLNGEFVTEQSINYNTPSLFGVMNDDGEYLITWDANSKQIQIRRYQEY</sequence>
<dbReference type="Proteomes" id="UP000000600">
    <property type="component" value="Unassembled WGS sequence"/>
</dbReference>
<dbReference type="InterPro" id="IPR001680">
    <property type="entry name" value="WD40_rpt"/>
</dbReference>
<dbReference type="GeneID" id="5035110"/>
<dbReference type="STRING" id="5888.A0DFW1"/>
<reference evidence="2 3" key="1">
    <citation type="journal article" date="2006" name="Nature">
        <title>Global trends of whole-genome duplications revealed by the ciliate Paramecium tetraurelia.</title>
        <authorList>
            <consortium name="Genoscope"/>
            <person name="Aury J.-M."/>
            <person name="Jaillon O."/>
            <person name="Duret L."/>
            <person name="Noel B."/>
            <person name="Jubin C."/>
            <person name="Porcel B.M."/>
            <person name="Segurens B."/>
            <person name="Daubin V."/>
            <person name="Anthouard V."/>
            <person name="Aiach N."/>
            <person name="Arnaiz O."/>
            <person name="Billaut A."/>
            <person name="Beisson J."/>
            <person name="Blanc I."/>
            <person name="Bouhouche K."/>
            <person name="Camara F."/>
            <person name="Duharcourt S."/>
            <person name="Guigo R."/>
            <person name="Gogendeau D."/>
            <person name="Katinka M."/>
            <person name="Keller A.-M."/>
            <person name="Kissmehl R."/>
            <person name="Klotz C."/>
            <person name="Koll F."/>
            <person name="Le Moue A."/>
            <person name="Lepere C."/>
            <person name="Malinsky S."/>
            <person name="Nowacki M."/>
            <person name="Nowak J.K."/>
            <person name="Plattner H."/>
            <person name="Poulain J."/>
            <person name="Ruiz F."/>
            <person name="Serrano V."/>
            <person name="Zagulski M."/>
            <person name="Dessen P."/>
            <person name="Betermier M."/>
            <person name="Weissenbach J."/>
            <person name="Scarpelli C."/>
            <person name="Schachter V."/>
            <person name="Sperling L."/>
            <person name="Meyer E."/>
            <person name="Cohen J."/>
            <person name="Wincker P."/>
        </authorList>
    </citation>
    <scope>NUCLEOTIDE SEQUENCE [LARGE SCALE GENOMIC DNA]</scope>
    <source>
        <strain evidence="2 3">Stock d4-2</strain>
    </source>
</reference>
<dbReference type="Pfam" id="PF00400">
    <property type="entry name" value="WD40"/>
    <property type="match status" value="3"/>
</dbReference>
<keyword evidence="3" id="KW-1185">Reference proteome</keyword>
<feature type="repeat" description="WD" evidence="1">
    <location>
        <begin position="40"/>
        <end position="72"/>
    </location>
</feature>
<dbReference type="PANTHER" id="PTHR19920">
    <property type="entry name" value="WD40 PROTEIN CIAO1"/>
    <property type="match status" value="1"/>
</dbReference>
<evidence type="ECO:0000313" key="2">
    <source>
        <dbReference type="EMBL" id="CAK81928.1"/>
    </source>
</evidence>